<evidence type="ECO:0000313" key="5">
    <source>
        <dbReference type="Proteomes" id="UP000006911"/>
    </source>
</evidence>
<evidence type="ECO:0000313" key="4">
    <source>
        <dbReference type="EMBL" id="CAZ79589.1"/>
    </source>
</evidence>
<keyword evidence="5" id="KW-1185">Reference proteome</keyword>
<feature type="repeat" description="RCC1" evidence="2">
    <location>
        <begin position="276"/>
        <end position="313"/>
    </location>
</feature>
<feature type="repeat" description="RCC1" evidence="2">
    <location>
        <begin position="183"/>
        <end position="232"/>
    </location>
</feature>
<dbReference type="PANTHER" id="PTHR22870">
    <property type="entry name" value="REGULATOR OF CHROMOSOME CONDENSATION"/>
    <property type="match status" value="1"/>
</dbReference>
<gene>
    <name evidence="4" type="ORF">GSTUM_00000172001</name>
</gene>
<evidence type="ECO:0000256" key="1">
    <source>
        <dbReference type="ARBA" id="ARBA00022737"/>
    </source>
</evidence>
<dbReference type="RefSeq" id="XP_002835432.1">
    <property type="nucleotide sequence ID" value="XM_002835386.1"/>
</dbReference>
<feature type="domain" description="RCC1-like" evidence="3">
    <location>
        <begin position="26"/>
        <end position="362"/>
    </location>
</feature>
<dbReference type="InterPro" id="IPR009091">
    <property type="entry name" value="RCC1/BLIP-II"/>
</dbReference>
<sequence length="370" mass="39427">MNISLKGNSGCHQLCTMWADVAASMLYAFGSNGRGQLSLGHLEDAHTPTPCLIPSLLPSVPPCVIAAGGNHTVLLFPSGECFAAGDNTGNQCCLPSATFPSLTAFHPISSYHRWEHVSAGWSFTVLIDYEGKIFVSGKGQKGELGLGEDRHDALLEEIADFSPRKVIQVVSGMAHTLLLTASGDVWGWGAGRKGQLGEPTQSIVSRPRKVEVGFPVSKLDCGKDFSILVSRDNPQHIAILGNDRYRIGDSLASWSGAEILDIQASWNGVYLLETSGTINAWGKNDKGQLPPPSLEGITDIAVGSEHALAIAEDRTTKERKIITWGWGEHGNCGKPGGGDVIGEVFSLDIPAPRNVRIGAGCATSFVWVEE</sequence>
<dbReference type="KEGG" id="tml:GSTUM_00000172001"/>
<reference evidence="4 5" key="1">
    <citation type="journal article" date="2010" name="Nature">
        <title>Perigord black truffle genome uncovers evolutionary origins and mechanisms of symbiosis.</title>
        <authorList>
            <person name="Martin F."/>
            <person name="Kohler A."/>
            <person name="Murat C."/>
            <person name="Balestrini R."/>
            <person name="Coutinho P.M."/>
            <person name="Jaillon O."/>
            <person name="Montanini B."/>
            <person name="Morin E."/>
            <person name="Noel B."/>
            <person name="Percudani R."/>
            <person name="Porcel B."/>
            <person name="Rubini A."/>
            <person name="Amicucci A."/>
            <person name="Amselem J."/>
            <person name="Anthouard V."/>
            <person name="Arcioni S."/>
            <person name="Artiguenave F."/>
            <person name="Aury J.M."/>
            <person name="Ballario P."/>
            <person name="Bolchi A."/>
            <person name="Brenna A."/>
            <person name="Brun A."/>
            <person name="Buee M."/>
            <person name="Cantarel B."/>
            <person name="Chevalier G."/>
            <person name="Couloux A."/>
            <person name="Da Silva C."/>
            <person name="Denoeud F."/>
            <person name="Duplessis S."/>
            <person name="Ghignone S."/>
            <person name="Hilselberger B."/>
            <person name="Iotti M."/>
            <person name="Marcais B."/>
            <person name="Mello A."/>
            <person name="Miranda M."/>
            <person name="Pacioni G."/>
            <person name="Quesneville H."/>
            <person name="Riccioni C."/>
            <person name="Ruotolo R."/>
            <person name="Splivallo R."/>
            <person name="Stocchi V."/>
            <person name="Tisserant E."/>
            <person name="Viscomi A.R."/>
            <person name="Zambonelli A."/>
            <person name="Zampieri E."/>
            <person name="Henrissat B."/>
            <person name="Lebrun M.H."/>
            <person name="Paolocci F."/>
            <person name="Bonfante P."/>
            <person name="Ottonello S."/>
            <person name="Wincker P."/>
        </authorList>
    </citation>
    <scope>NUCLEOTIDE SEQUENCE [LARGE SCALE GENOMIC DNA]</scope>
    <source>
        <strain evidence="4 5">Mel28</strain>
    </source>
</reference>
<dbReference type="HOGENOM" id="CLU_005210_0_0_1"/>
<dbReference type="PRINTS" id="PR00633">
    <property type="entry name" value="RCCNDNSATION"/>
</dbReference>
<dbReference type="Pfam" id="PF25390">
    <property type="entry name" value="WD40_RLD"/>
    <property type="match status" value="1"/>
</dbReference>
<evidence type="ECO:0000259" key="3">
    <source>
        <dbReference type="Pfam" id="PF25390"/>
    </source>
</evidence>
<dbReference type="SUPFAM" id="SSF50985">
    <property type="entry name" value="RCC1/BLIP-II"/>
    <property type="match status" value="1"/>
</dbReference>
<dbReference type="GeneID" id="9183071"/>
<dbReference type="FunCoup" id="D5G4Z6">
    <property type="interactions" value="92"/>
</dbReference>
<dbReference type="Gene3D" id="2.130.10.30">
    <property type="entry name" value="Regulator of chromosome condensation 1/beta-lactamase-inhibitor protein II"/>
    <property type="match status" value="2"/>
</dbReference>
<dbReference type="OMA" id="GWGNCRK"/>
<dbReference type="AlphaFoldDB" id="D5G4Z6"/>
<accession>D5G4Z6</accession>
<dbReference type="PROSITE" id="PS00626">
    <property type="entry name" value="RCC1_2"/>
    <property type="match status" value="1"/>
</dbReference>
<evidence type="ECO:0000256" key="2">
    <source>
        <dbReference type="PROSITE-ProRule" id="PRU00235"/>
    </source>
</evidence>
<dbReference type="PANTHER" id="PTHR22870:SF408">
    <property type="entry name" value="OS09G0560450 PROTEIN"/>
    <property type="match status" value="1"/>
</dbReference>
<dbReference type="EMBL" id="FN429993">
    <property type="protein sequence ID" value="CAZ79589.1"/>
    <property type="molecule type" value="Genomic_DNA"/>
</dbReference>
<feature type="repeat" description="RCC1" evidence="2">
    <location>
        <begin position="131"/>
        <end position="182"/>
    </location>
</feature>
<dbReference type="InterPro" id="IPR051210">
    <property type="entry name" value="Ub_ligase/GEF_domain"/>
</dbReference>
<organism evidence="4 5">
    <name type="scientific">Tuber melanosporum (strain Mel28)</name>
    <name type="common">Perigord black truffle</name>
    <dbReference type="NCBI Taxonomy" id="656061"/>
    <lineage>
        <taxon>Eukaryota</taxon>
        <taxon>Fungi</taxon>
        <taxon>Dikarya</taxon>
        <taxon>Ascomycota</taxon>
        <taxon>Pezizomycotina</taxon>
        <taxon>Pezizomycetes</taxon>
        <taxon>Pezizales</taxon>
        <taxon>Tuberaceae</taxon>
        <taxon>Tuber</taxon>
    </lineage>
</organism>
<dbReference type="InterPro" id="IPR000408">
    <property type="entry name" value="Reg_chr_condens"/>
</dbReference>
<feature type="repeat" description="RCC1" evidence="2">
    <location>
        <begin position="24"/>
        <end position="78"/>
    </location>
</feature>
<dbReference type="PROSITE" id="PS50012">
    <property type="entry name" value="RCC1_3"/>
    <property type="match status" value="4"/>
</dbReference>
<proteinExistence type="predicted"/>
<protein>
    <submittedName>
        <fullName evidence="4">(Perigord truffle) hypothetical protein</fullName>
    </submittedName>
</protein>
<name>D5G4Z6_TUBMM</name>
<dbReference type="eggNOG" id="KOG1426">
    <property type="taxonomic scope" value="Eukaryota"/>
</dbReference>
<keyword evidence="1" id="KW-0677">Repeat</keyword>
<dbReference type="InterPro" id="IPR058923">
    <property type="entry name" value="RCC1-like_dom"/>
</dbReference>
<dbReference type="InParanoid" id="D5G4Z6"/>
<dbReference type="Proteomes" id="UP000006911">
    <property type="component" value="Unassembled WGS sequence"/>
</dbReference>
<dbReference type="STRING" id="656061.D5G4Z6"/>